<name>C5L3B5_PERM5</name>
<gene>
    <name evidence="1" type="ORF">Pmar_PMAR017888</name>
</gene>
<dbReference type="InParanoid" id="C5L3B5"/>
<sequence>MGPSWTQFGAQLTICNMEVLHLITSLMIISGTAEQRIEGVYEPCVDKGGRYAEYIIRIEFKMDGSVILTHQKQALDPKRVYKCLYSLEDKDKDAYIRASFKGSECDKLLTKSRGRLNKDSLHPSLLKPKFEYLYMKLPTADDSALYKEKRHWACPT</sequence>
<dbReference type="RefSeq" id="XP_002776960.1">
    <property type="nucleotide sequence ID" value="XM_002776914.1"/>
</dbReference>
<evidence type="ECO:0000313" key="2">
    <source>
        <dbReference type="Proteomes" id="UP000007800"/>
    </source>
</evidence>
<organism evidence="2">
    <name type="scientific">Perkinsus marinus (strain ATCC 50983 / TXsc)</name>
    <dbReference type="NCBI Taxonomy" id="423536"/>
    <lineage>
        <taxon>Eukaryota</taxon>
        <taxon>Sar</taxon>
        <taxon>Alveolata</taxon>
        <taxon>Perkinsozoa</taxon>
        <taxon>Perkinsea</taxon>
        <taxon>Perkinsida</taxon>
        <taxon>Perkinsidae</taxon>
        <taxon>Perkinsus</taxon>
    </lineage>
</organism>
<accession>C5L3B5</accession>
<reference evidence="1 2" key="1">
    <citation type="submission" date="2008-07" db="EMBL/GenBank/DDBJ databases">
        <authorList>
            <person name="El-Sayed N."/>
            <person name="Caler E."/>
            <person name="Inman J."/>
            <person name="Amedeo P."/>
            <person name="Hass B."/>
            <person name="Wortman J."/>
        </authorList>
    </citation>
    <scope>NUCLEOTIDE SEQUENCE [LARGE SCALE GENOMIC DNA]</scope>
    <source>
        <strain evidence="2">ATCC 50983 / TXsc</strain>
    </source>
</reference>
<keyword evidence="2" id="KW-1185">Reference proteome</keyword>
<dbReference type="EMBL" id="GG678821">
    <property type="protein sequence ID" value="EER08776.1"/>
    <property type="molecule type" value="Genomic_DNA"/>
</dbReference>
<proteinExistence type="predicted"/>
<dbReference type="Proteomes" id="UP000007800">
    <property type="component" value="Unassembled WGS sequence"/>
</dbReference>
<evidence type="ECO:0000313" key="1">
    <source>
        <dbReference type="EMBL" id="EER08776.1"/>
    </source>
</evidence>
<protein>
    <submittedName>
        <fullName evidence="1">Uncharacterized protein</fullName>
    </submittedName>
</protein>
<dbReference type="AlphaFoldDB" id="C5L3B5"/>
<dbReference type="GeneID" id="9043099"/>